<dbReference type="Proteomes" id="UP000698173">
    <property type="component" value="Unassembled WGS sequence"/>
</dbReference>
<dbReference type="InterPro" id="IPR009920">
    <property type="entry name" value="HEPPP_synth_su1"/>
</dbReference>
<sequence length="244" mass="27089">METQKIKLHIENYIGEVERSIYEPIMDKDVGRTTIDAGKAFFLLLPLLNGERWNNHLNTSAIAVGAVHAALAAHESIDVSNATSKQQQLTVLSGDHFSGIHYRLLASLPEFGFIRSLSETIGQINEMKTTFHNQLPDGPEMLIEAIRIIEAGCVTDFLHTFGFSQYVPLVSAAMSLLWFNEENADSNFSSGKYSCHTMNAADADRAVVLLHAEMQEALDAADYLQPFLKRQLRNLATPLLGKLN</sequence>
<proteinExistence type="predicted"/>
<comment type="caution">
    <text evidence="1">The sequence shown here is derived from an EMBL/GenBank/DDBJ whole genome shotgun (WGS) entry which is preliminary data.</text>
</comment>
<protein>
    <submittedName>
        <fullName evidence="1">Heptaprenyl diphosphate synthase component 1</fullName>
    </submittedName>
</protein>
<gene>
    <name evidence="1" type="ORF">K8V56_14500</name>
</gene>
<evidence type="ECO:0000313" key="1">
    <source>
        <dbReference type="EMBL" id="HJF32969.1"/>
    </source>
</evidence>
<accession>A0A921KFA7</accession>
<dbReference type="GO" id="GO:0009234">
    <property type="term" value="P:menaquinone biosynthetic process"/>
    <property type="evidence" value="ECO:0007669"/>
    <property type="project" value="InterPro"/>
</dbReference>
<dbReference type="AlphaFoldDB" id="A0A921KFA7"/>
<reference evidence="1" key="2">
    <citation type="submission" date="2021-09" db="EMBL/GenBank/DDBJ databases">
        <authorList>
            <person name="Gilroy R."/>
        </authorList>
    </citation>
    <scope>NUCLEOTIDE SEQUENCE</scope>
    <source>
        <strain evidence="1">CHK171-7178</strain>
    </source>
</reference>
<dbReference type="EMBL" id="DYWT01000233">
    <property type="protein sequence ID" value="HJF32969.1"/>
    <property type="molecule type" value="Genomic_DNA"/>
</dbReference>
<name>A0A921KFA7_SPOPS</name>
<evidence type="ECO:0000313" key="2">
    <source>
        <dbReference type="Proteomes" id="UP000698173"/>
    </source>
</evidence>
<dbReference type="Gene3D" id="1.20.120.1450">
    <property type="match status" value="1"/>
</dbReference>
<organism evidence="1 2">
    <name type="scientific">Sporosarcina psychrophila</name>
    <name type="common">Bacillus psychrophilus</name>
    <dbReference type="NCBI Taxonomy" id="1476"/>
    <lineage>
        <taxon>Bacteria</taxon>
        <taxon>Bacillati</taxon>
        <taxon>Bacillota</taxon>
        <taxon>Bacilli</taxon>
        <taxon>Bacillales</taxon>
        <taxon>Caryophanaceae</taxon>
        <taxon>Sporosarcina</taxon>
    </lineage>
</organism>
<dbReference type="Pfam" id="PF07307">
    <property type="entry name" value="HEPPP_synt_1"/>
    <property type="match status" value="1"/>
</dbReference>
<reference evidence="1" key="1">
    <citation type="journal article" date="2021" name="PeerJ">
        <title>Extensive microbial diversity within the chicken gut microbiome revealed by metagenomics and culture.</title>
        <authorList>
            <person name="Gilroy R."/>
            <person name="Ravi A."/>
            <person name="Getino M."/>
            <person name="Pursley I."/>
            <person name="Horton D.L."/>
            <person name="Alikhan N.F."/>
            <person name="Baker D."/>
            <person name="Gharbi K."/>
            <person name="Hall N."/>
            <person name="Watson M."/>
            <person name="Adriaenssens E.M."/>
            <person name="Foster-Nyarko E."/>
            <person name="Jarju S."/>
            <person name="Secka A."/>
            <person name="Antonio M."/>
            <person name="Oren A."/>
            <person name="Chaudhuri R.R."/>
            <person name="La Ragione R."/>
            <person name="Hildebrand F."/>
            <person name="Pallen M.J."/>
        </authorList>
    </citation>
    <scope>NUCLEOTIDE SEQUENCE</scope>
    <source>
        <strain evidence="1">CHK171-7178</strain>
    </source>
</reference>